<dbReference type="EMBL" id="SMOG01000009">
    <property type="protein sequence ID" value="TDF73065.1"/>
    <property type="molecule type" value="Genomic_DNA"/>
</dbReference>
<comment type="caution">
    <text evidence="1">The sequence shown here is derived from an EMBL/GenBank/DDBJ whole genome shotgun (WGS) entry which is preliminary data.</text>
</comment>
<dbReference type="Proteomes" id="UP000294588">
    <property type="component" value="Unassembled WGS sequence"/>
</dbReference>
<reference evidence="1" key="1">
    <citation type="submission" date="2019-03" db="EMBL/GenBank/DDBJ databases">
        <title>Candidatus Syntrophosphaera thermopropionivorans: a novel player in syntrophic propionate oxidation during anaerobic digestion.</title>
        <authorList>
            <person name="Dyksma S."/>
        </authorList>
    </citation>
    <scope>NUCLEOTIDE SEQUENCE</scope>
    <source>
        <strain evidence="1">W5</strain>
    </source>
</reference>
<accession>A0AC61QJ54</accession>
<keyword evidence="1" id="KW-0687">Ribonucleoprotein</keyword>
<sequence length="88" mass="10381">MPQHKSPMKRMKTDAKRHARNNYVRRTIKTLEKKIRTDMSDEERQTLLNEIYSQLDKAAKKGVIHKRTASRRKARVAAFVNKTQTKSE</sequence>
<evidence type="ECO:0000313" key="2">
    <source>
        <dbReference type="Proteomes" id="UP000294588"/>
    </source>
</evidence>
<name>A0AC61QJ54_9BACT</name>
<keyword evidence="2" id="KW-1185">Reference proteome</keyword>
<evidence type="ECO:0000313" key="1">
    <source>
        <dbReference type="EMBL" id="TDF73065.1"/>
    </source>
</evidence>
<proteinExistence type="predicted"/>
<organism evidence="1 2">
    <name type="scientific">Candidatus Syntrophosphaera thermopropionivorans</name>
    <dbReference type="NCBI Taxonomy" id="2593015"/>
    <lineage>
        <taxon>Bacteria</taxon>
        <taxon>Pseudomonadati</taxon>
        <taxon>Candidatus Cloacimonadota</taxon>
        <taxon>Candidatus Cloacimonadia</taxon>
        <taxon>Candidatus Cloacimonadales</taxon>
        <taxon>Candidatus Cloacimonadaceae</taxon>
        <taxon>Candidatus Syntrophosphaera</taxon>
    </lineage>
</organism>
<gene>
    <name evidence="1" type="primary">rpsT</name>
    <name evidence="1" type="ORF">E0946_04100</name>
</gene>
<protein>
    <submittedName>
        <fullName evidence="1">30S ribosomal protein S20</fullName>
    </submittedName>
</protein>
<keyword evidence="1" id="KW-0689">Ribosomal protein</keyword>